<dbReference type="GO" id="GO:0055085">
    <property type="term" value="P:transmembrane transport"/>
    <property type="evidence" value="ECO:0007669"/>
    <property type="project" value="InterPro"/>
</dbReference>
<dbReference type="Pfam" id="PF00916">
    <property type="entry name" value="Sulfate_transp"/>
    <property type="match status" value="1"/>
</dbReference>
<protein>
    <submittedName>
        <fullName evidence="7">Sodium-independent anion transporter</fullName>
    </submittedName>
</protein>
<feature type="transmembrane region" description="Helical" evidence="5">
    <location>
        <begin position="201"/>
        <end position="220"/>
    </location>
</feature>
<dbReference type="Proteomes" id="UP000334990">
    <property type="component" value="Unassembled WGS sequence"/>
</dbReference>
<dbReference type="EMBL" id="BLAD01000058">
    <property type="protein sequence ID" value="GES02406.1"/>
    <property type="molecule type" value="Genomic_DNA"/>
</dbReference>
<proteinExistence type="predicted"/>
<dbReference type="GO" id="GO:0016020">
    <property type="term" value="C:membrane"/>
    <property type="evidence" value="ECO:0007669"/>
    <property type="project" value="UniProtKB-SubCell"/>
</dbReference>
<dbReference type="Pfam" id="PF01740">
    <property type="entry name" value="STAS"/>
    <property type="match status" value="1"/>
</dbReference>
<dbReference type="PANTHER" id="PTHR11814">
    <property type="entry name" value="SULFATE TRANSPORTER"/>
    <property type="match status" value="1"/>
</dbReference>
<evidence type="ECO:0000256" key="1">
    <source>
        <dbReference type="ARBA" id="ARBA00004141"/>
    </source>
</evidence>
<evidence type="ECO:0000256" key="3">
    <source>
        <dbReference type="ARBA" id="ARBA00022989"/>
    </source>
</evidence>
<evidence type="ECO:0000256" key="2">
    <source>
        <dbReference type="ARBA" id="ARBA00022692"/>
    </source>
</evidence>
<reference evidence="7 8" key="1">
    <citation type="submission" date="2019-10" db="EMBL/GenBank/DDBJ databases">
        <title>Whole genome shotgun sequence of Acrocarpospora corrugata NBRC 13972.</title>
        <authorList>
            <person name="Ichikawa N."/>
            <person name="Kimura A."/>
            <person name="Kitahashi Y."/>
            <person name="Komaki H."/>
            <person name="Oguchi A."/>
        </authorList>
    </citation>
    <scope>NUCLEOTIDE SEQUENCE [LARGE SCALE GENOMIC DNA]</scope>
    <source>
        <strain evidence="7 8">NBRC 13972</strain>
    </source>
</reference>
<feature type="transmembrane region" description="Helical" evidence="5">
    <location>
        <begin position="49"/>
        <end position="66"/>
    </location>
</feature>
<keyword evidence="8" id="KW-1185">Reference proteome</keyword>
<feature type="transmembrane region" description="Helical" evidence="5">
    <location>
        <begin position="240"/>
        <end position="261"/>
    </location>
</feature>
<evidence type="ECO:0000256" key="5">
    <source>
        <dbReference type="SAM" id="Phobius"/>
    </source>
</evidence>
<name>A0A5M3W104_9ACTN</name>
<accession>A0A5M3W104</accession>
<organism evidence="7 8">
    <name type="scientific">Acrocarpospora corrugata</name>
    <dbReference type="NCBI Taxonomy" id="35763"/>
    <lineage>
        <taxon>Bacteria</taxon>
        <taxon>Bacillati</taxon>
        <taxon>Actinomycetota</taxon>
        <taxon>Actinomycetes</taxon>
        <taxon>Streptosporangiales</taxon>
        <taxon>Streptosporangiaceae</taxon>
        <taxon>Acrocarpospora</taxon>
    </lineage>
</organism>
<feature type="domain" description="STAS" evidence="6">
    <location>
        <begin position="434"/>
        <end position="549"/>
    </location>
</feature>
<keyword evidence="4 5" id="KW-0472">Membrane</keyword>
<feature type="transmembrane region" description="Helical" evidence="5">
    <location>
        <begin position="98"/>
        <end position="119"/>
    </location>
</feature>
<feature type="transmembrane region" description="Helical" evidence="5">
    <location>
        <begin position="21"/>
        <end position="43"/>
    </location>
</feature>
<feature type="transmembrane region" description="Helical" evidence="5">
    <location>
        <begin position="325"/>
        <end position="358"/>
    </location>
</feature>
<keyword evidence="2 5" id="KW-0812">Transmembrane</keyword>
<dbReference type="RefSeq" id="WP_155338634.1">
    <property type="nucleotide sequence ID" value="NZ_BAAABN010000060.1"/>
</dbReference>
<dbReference type="InterPro" id="IPR011547">
    <property type="entry name" value="SLC26A/SulP_dom"/>
</dbReference>
<evidence type="ECO:0000259" key="6">
    <source>
        <dbReference type="PROSITE" id="PS50801"/>
    </source>
</evidence>
<feature type="transmembrane region" description="Helical" evidence="5">
    <location>
        <begin position="176"/>
        <end position="194"/>
    </location>
</feature>
<evidence type="ECO:0000313" key="7">
    <source>
        <dbReference type="EMBL" id="GES02406.1"/>
    </source>
</evidence>
<sequence length="558" mass="58920">MIQLPPVLADLRGYRRTWLRGDLLAGVTVAGYLVPQVMAYATVAGLPPVAGLWAILVPLALYPLLGSSRQLSIGPESSTALMTAVTIGPLAAGDPARYPALAAALAILVGLFALACWVLRLGFVANLLSRPILVGYLTGLGLTMIVGQLERTTGVPVSGNEFFDELASFARGLPRIHWWTVLFAVAVLVFLFLLKRLFPALPAPLLAVLLATASVAVFGLERYGIEVVGSIPSGLPTPSLPFGVGLGELLLPALGVLLVGYSDNVLTGRSFAARHRQEINANQELLALGAANVGAGIFQGFPVSSSGSRTALGDAAGARTQVYSYVALVLVIVVLLAAGPLLALFPVAALGALVIYAATQLIDVAQFRRLLAFRRSELLLALAACASVLVFDILYGVLLAVALSVAEMLARVARPHDAILGVVPGLAGMHDVDDYPRARTIPGLVVYRYDSPLFFANAQNFRRRALAAADAHDGPVLWFVLNAEANVEVDITALDSVESLRAELTGRGIVFGLARVKKDLRDSLDAFGLTASVGEDHIFPTLPTAVAAYESWRSSRPE</sequence>
<feature type="transmembrane region" description="Helical" evidence="5">
    <location>
        <begin position="131"/>
        <end position="149"/>
    </location>
</feature>
<evidence type="ECO:0000313" key="8">
    <source>
        <dbReference type="Proteomes" id="UP000334990"/>
    </source>
</evidence>
<dbReference type="SUPFAM" id="SSF52091">
    <property type="entry name" value="SpoIIaa-like"/>
    <property type="match status" value="1"/>
</dbReference>
<dbReference type="PROSITE" id="PS50801">
    <property type="entry name" value="STAS"/>
    <property type="match status" value="1"/>
</dbReference>
<evidence type="ECO:0000256" key="4">
    <source>
        <dbReference type="ARBA" id="ARBA00023136"/>
    </source>
</evidence>
<feature type="transmembrane region" description="Helical" evidence="5">
    <location>
        <begin position="73"/>
        <end position="92"/>
    </location>
</feature>
<dbReference type="AlphaFoldDB" id="A0A5M3W104"/>
<gene>
    <name evidence="7" type="ORF">Acor_44720</name>
</gene>
<dbReference type="InterPro" id="IPR002645">
    <property type="entry name" value="STAS_dom"/>
</dbReference>
<dbReference type="InterPro" id="IPR036513">
    <property type="entry name" value="STAS_dom_sf"/>
</dbReference>
<comment type="caution">
    <text evidence="7">The sequence shown here is derived from an EMBL/GenBank/DDBJ whole genome shotgun (WGS) entry which is preliminary data.</text>
</comment>
<feature type="transmembrane region" description="Helical" evidence="5">
    <location>
        <begin position="378"/>
        <end position="406"/>
    </location>
</feature>
<dbReference type="NCBIfam" id="TIGR00815">
    <property type="entry name" value="sulP"/>
    <property type="match status" value="1"/>
</dbReference>
<dbReference type="InterPro" id="IPR001902">
    <property type="entry name" value="SLC26A/SulP_fam"/>
</dbReference>
<comment type="subcellular location">
    <subcellularLocation>
        <location evidence="1">Membrane</location>
        <topology evidence="1">Multi-pass membrane protein</topology>
    </subcellularLocation>
</comment>
<dbReference type="OrthoDB" id="9769739at2"/>
<dbReference type="Gene3D" id="3.30.750.24">
    <property type="entry name" value="STAS domain"/>
    <property type="match status" value="1"/>
</dbReference>
<dbReference type="CDD" id="cd07042">
    <property type="entry name" value="STAS_SulP_like_sulfate_transporter"/>
    <property type="match status" value="1"/>
</dbReference>
<keyword evidence="3 5" id="KW-1133">Transmembrane helix</keyword>